<dbReference type="PANTHER" id="PTHR11807:SF12">
    <property type="entry name" value="CYTOPLASMIC TRNA 2-THIOLATION PROTEIN 1"/>
    <property type="match status" value="1"/>
</dbReference>
<keyword evidence="3" id="KW-0067">ATP-binding</keyword>
<dbReference type="EMBL" id="MIYX01000001">
    <property type="protein sequence ID" value="OIR21727.1"/>
    <property type="molecule type" value="Genomic_DNA"/>
</dbReference>
<keyword evidence="3" id="KW-0547">Nucleotide-binding</keyword>
<protein>
    <submittedName>
        <fullName evidence="5">TIGR00269 family protein</fullName>
    </submittedName>
</protein>
<dbReference type="PIRSF" id="PIRSF004976">
    <property type="entry name" value="ATPase_YdaO"/>
    <property type="match status" value="1"/>
</dbReference>
<evidence type="ECO:0000313" key="5">
    <source>
        <dbReference type="EMBL" id="OIR21727.1"/>
    </source>
</evidence>
<feature type="domain" description="tRNA(Ile)-lysidine/2-thiocytidine synthase N-terminal" evidence="4">
    <location>
        <begin position="58"/>
        <end position="223"/>
    </location>
</feature>
<evidence type="ECO:0000256" key="1">
    <source>
        <dbReference type="ARBA" id="ARBA00022679"/>
    </source>
</evidence>
<feature type="binding site" evidence="2">
    <location>
        <position position="285"/>
    </location>
    <ligand>
        <name>Zn(2+)</name>
        <dbReference type="ChEBI" id="CHEBI:29105"/>
        <label>2</label>
    </ligand>
</feature>
<evidence type="ECO:0000256" key="3">
    <source>
        <dbReference type="PIRSR" id="PIRSR004976-51"/>
    </source>
</evidence>
<dbReference type="GO" id="GO:0005524">
    <property type="term" value="F:ATP binding"/>
    <property type="evidence" value="ECO:0007669"/>
    <property type="project" value="UniProtKB-KW"/>
</dbReference>
<feature type="binding site" evidence="3">
    <location>
        <begin position="61"/>
        <end position="63"/>
    </location>
    <ligand>
        <name>ATP</name>
        <dbReference type="ChEBI" id="CHEBI:30616"/>
    </ligand>
</feature>
<comment type="caution">
    <text evidence="5">The sequence shown here is derived from an EMBL/GenBank/DDBJ whole genome shotgun (WGS) entry which is preliminary data.</text>
</comment>
<feature type="binding site" evidence="2">
    <location>
        <position position="298"/>
    </location>
    <ligand>
        <name>Zn(2+)</name>
        <dbReference type="ChEBI" id="CHEBI:29105"/>
        <label>2</label>
    </ligand>
</feature>
<keyword evidence="2" id="KW-0479">Metal-binding</keyword>
<feature type="binding site" evidence="2">
    <location>
        <position position="27"/>
    </location>
    <ligand>
        <name>Zn(2+)</name>
        <dbReference type="ChEBI" id="CHEBI:29105"/>
        <label>1</label>
    </ligand>
</feature>
<evidence type="ECO:0000259" key="4">
    <source>
        <dbReference type="Pfam" id="PF01171"/>
    </source>
</evidence>
<feature type="binding site" evidence="2">
    <location>
        <position position="288"/>
    </location>
    <ligand>
        <name>Zn(2+)</name>
        <dbReference type="ChEBI" id="CHEBI:29105"/>
        <label>2</label>
    </ligand>
</feature>
<keyword evidence="1" id="KW-0808">Transferase</keyword>
<evidence type="ECO:0000256" key="2">
    <source>
        <dbReference type="PIRSR" id="PIRSR004976-50"/>
    </source>
</evidence>
<feature type="binding site" evidence="3">
    <location>
        <position position="175"/>
    </location>
    <ligand>
        <name>ATP</name>
        <dbReference type="ChEBI" id="CHEBI:30616"/>
    </ligand>
</feature>
<dbReference type="InterPro" id="IPR000541">
    <property type="entry name" value="Ncs6/Tuc1/Ctu1"/>
</dbReference>
<sequence length="309" mass="34790">MFMGCNHCKEDPVISRRYSGEILCKSCFFKSFEKNANKELRKQVNLLIKNSNIQIKKIGIGLSGGKDSTVALHILKSYIGERNIDIIGLSVDEGIANYRSKSLDCAAYECDKLGIELEIFSYKELIGVTLGELLIEKPPQGSPCSPCGILRRRSLNQMAKRSNVDCLILGHNLDDFAQTVLMNHARGDIARLSRMAPHKFVQKGFVPRLLPLRRLPEQEVYLYSILKEMEIHDGDCPHSGGAQRNTFRDLLMKLEKEQPGTRHSLVNGMEKIRENMLKPEDLTPCPKCGEPSGSSEPCIFCREFNTFIA</sequence>
<dbReference type="Proteomes" id="UP000183375">
    <property type="component" value="Unassembled WGS sequence"/>
</dbReference>
<feature type="binding site" evidence="3">
    <location>
        <position position="67"/>
    </location>
    <ligand>
        <name>ATP</name>
        <dbReference type="ChEBI" id="CHEBI:30616"/>
    </ligand>
</feature>
<dbReference type="Gene3D" id="3.40.50.620">
    <property type="entry name" value="HUPs"/>
    <property type="match status" value="1"/>
</dbReference>
<dbReference type="Pfam" id="PF01171">
    <property type="entry name" value="ATP_bind_3"/>
    <property type="match status" value="1"/>
</dbReference>
<dbReference type="GO" id="GO:0000049">
    <property type="term" value="F:tRNA binding"/>
    <property type="evidence" value="ECO:0007669"/>
    <property type="project" value="InterPro"/>
</dbReference>
<dbReference type="InterPro" id="IPR014729">
    <property type="entry name" value="Rossmann-like_a/b/a_fold"/>
</dbReference>
<dbReference type="InterPro" id="IPR011063">
    <property type="entry name" value="TilS/TtcA_N"/>
</dbReference>
<dbReference type="NCBIfam" id="TIGR00269">
    <property type="entry name" value="TIGR00269 family protein"/>
    <property type="match status" value="1"/>
</dbReference>
<keyword evidence="2" id="KW-0862">Zinc</keyword>
<reference evidence="5 6" key="1">
    <citation type="submission" date="2016-08" db="EMBL/GenBank/DDBJ databases">
        <title>New Insights into Marine Group III Euryarchaeota, from dark to light.</title>
        <authorList>
            <person name="Haro-Moreno J.M."/>
            <person name="Rodriguez-Valera F."/>
            <person name="Lopez-Garcia P."/>
            <person name="Moreira D."/>
            <person name="Martin-Cuadrado A.B."/>
        </authorList>
    </citation>
    <scope>NUCLEOTIDE SEQUENCE [LARGE SCALE GENOMIC DNA]</scope>
    <source>
        <strain evidence="5">CG-Epi4</strain>
    </source>
</reference>
<dbReference type="PANTHER" id="PTHR11807">
    <property type="entry name" value="ATPASES OF THE PP SUPERFAMILY-RELATED"/>
    <property type="match status" value="1"/>
</dbReference>
<dbReference type="GO" id="GO:0002144">
    <property type="term" value="C:cytosolic tRNA wobble base thiouridylase complex"/>
    <property type="evidence" value="ECO:0007669"/>
    <property type="project" value="TreeGrafter"/>
</dbReference>
<dbReference type="GO" id="GO:0002143">
    <property type="term" value="P:tRNA wobble position uridine thiolation"/>
    <property type="evidence" value="ECO:0007669"/>
    <property type="project" value="TreeGrafter"/>
</dbReference>
<dbReference type="AlphaFoldDB" id="A0A1J5TL80"/>
<feature type="binding site" evidence="2">
    <location>
        <position position="301"/>
    </location>
    <ligand>
        <name>Zn(2+)</name>
        <dbReference type="ChEBI" id="CHEBI:29105"/>
        <label>2</label>
    </ligand>
</feature>
<dbReference type="GO" id="GO:0046872">
    <property type="term" value="F:metal ion binding"/>
    <property type="evidence" value="ECO:0007669"/>
    <property type="project" value="UniProtKB-KW"/>
</dbReference>
<dbReference type="InterPro" id="IPR035107">
    <property type="entry name" value="tRNA_thiolation_TtcA_Ctu1"/>
</dbReference>
<accession>A0A1J5TL80</accession>
<feature type="binding site" evidence="2">
    <location>
        <position position="24"/>
    </location>
    <ligand>
        <name>Zn(2+)</name>
        <dbReference type="ChEBI" id="CHEBI:29105"/>
        <label>1</label>
    </ligand>
</feature>
<evidence type="ECO:0000313" key="6">
    <source>
        <dbReference type="Proteomes" id="UP000183375"/>
    </source>
</evidence>
<dbReference type="SUPFAM" id="SSF52402">
    <property type="entry name" value="Adenine nucleotide alpha hydrolases-like"/>
    <property type="match status" value="1"/>
</dbReference>
<feature type="binding site" evidence="3">
    <location>
        <position position="91"/>
    </location>
    <ligand>
        <name>ATP</name>
        <dbReference type="ChEBI" id="CHEBI:30616"/>
    </ligand>
</feature>
<feature type="binding site" evidence="2">
    <location>
        <position position="5"/>
    </location>
    <ligand>
        <name>Zn(2+)</name>
        <dbReference type="ChEBI" id="CHEBI:29105"/>
        <label>1</label>
    </ligand>
</feature>
<proteinExistence type="predicted"/>
<dbReference type="GO" id="GO:0016740">
    <property type="term" value="F:transferase activity"/>
    <property type="evidence" value="ECO:0007669"/>
    <property type="project" value="UniProtKB-KW"/>
</dbReference>
<gene>
    <name evidence="5" type="ORF">BEU01_00190</name>
</gene>
<feature type="binding site" evidence="3">
    <location>
        <position position="170"/>
    </location>
    <ligand>
        <name>ATP</name>
        <dbReference type="ChEBI" id="CHEBI:30616"/>
    </ligand>
</feature>
<organism evidence="5 6">
    <name type="scientific">Marine Group III euryarchaeote CG-Epi4</name>
    <dbReference type="NCBI Taxonomy" id="1888998"/>
    <lineage>
        <taxon>Archaea</taxon>
        <taxon>Methanobacteriati</taxon>
        <taxon>Thermoplasmatota</taxon>
        <taxon>Thermoplasmata</taxon>
        <taxon>Candidatus Thermoprofundales</taxon>
    </lineage>
</organism>
<name>A0A1J5TL80_9ARCH</name>
<feature type="binding site" evidence="2">
    <location>
        <position position="8"/>
    </location>
    <ligand>
        <name>Zn(2+)</name>
        <dbReference type="ChEBI" id="CHEBI:29105"/>
        <label>1</label>
    </ligand>
</feature>